<dbReference type="EMBL" id="BARU01024532">
    <property type="protein sequence ID" value="GAH50350.1"/>
    <property type="molecule type" value="Genomic_DNA"/>
</dbReference>
<sequence length="35" mass="3951">MFKKFMDNLSDALGMTSNKISELISFVTFSSALIY</sequence>
<protein>
    <submittedName>
        <fullName evidence="1">Uncharacterized protein</fullName>
    </submittedName>
</protein>
<name>X1GZR0_9ZZZZ</name>
<accession>X1GZR0</accession>
<dbReference type="AlphaFoldDB" id="X1GZR0"/>
<evidence type="ECO:0000313" key="1">
    <source>
        <dbReference type="EMBL" id="GAH50350.1"/>
    </source>
</evidence>
<reference evidence="1" key="1">
    <citation type="journal article" date="2014" name="Front. Microbiol.">
        <title>High frequency of phylogenetically diverse reductive dehalogenase-homologous genes in deep subseafloor sedimentary metagenomes.</title>
        <authorList>
            <person name="Kawai M."/>
            <person name="Futagami T."/>
            <person name="Toyoda A."/>
            <person name="Takaki Y."/>
            <person name="Nishi S."/>
            <person name="Hori S."/>
            <person name="Arai W."/>
            <person name="Tsubouchi T."/>
            <person name="Morono Y."/>
            <person name="Uchiyama I."/>
            <person name="Ito T."/>
            <person name="Fujiyama A."/>
            <person name="Inagaki F."/>
            <person name="Takami H."/>
        </authorList>
    </citation>
    <scope>NUCLEOTIDE SEQUENCE</scope>
    <source>
        <strain evidence="1">Expedition CK06-06</strain>
    </source>
</reference>
<proteinExistence type="predicted"/>
<comment type="caution">
    <text evidence="1">The sequence shown here is derived from an EMBL/GenBank/DDBJ whole genome shotgun (WGS) entry which is preliminary data.</text>
</comment>
<feature type="non-terminal residue" evidence="1">
    <location>
        <position position="35"/>
    </location>
</feature>
<organism evidence="1">
    <name type="scientific">marine sediment metagenome</name>
    <dbReference type="NCBI Taxonomy" id="412755"/>
    <lineage>
        <taxon>unclassified sequences</taxon>
        <taxon>metagenomes</taxon>
        <taxon>ecological metagenomes</taxon>
    </lineage>
</organism>
<gene>
    <name evidence="1" type="ORF">S03H2_39647</name>
</gene>